<feature type="transmembrane region" description="Helical" evidence="2">
    <location>
        <begin position="12"/>
        <end position="29"/>
    </location>
</feature>
<feature type="transmembrane region" description="Helical" evidence="2">
    <location>
        <begin position="271"/>
        <end position="293"/>
    </location>
</feature>
<dbReference type="EMBL" id="OMOD01000149">
    <property type="protein sequence ID" value="SPF44592.1"/>
    <property type="molecule type" value="Genomic_DNA"/>
</dbReference>
<dbReference type="OrthoDB" id="110984at2"/>
<proteinExistence type="predicted"/>
<feature type="transmembrane region" description="Helical" evidence="2">
    <location>
        <begin position="173"/>
        <end position="188"/>
    </location>
</feature>
<dbReference type="Proteomes" id="UP000238701">
    <property type="component" value="Unassembled WGS sequence"/>
</dbReference>
<evidence type="ECO:0000313" key="3">
    <source>
        <dbReference type="EMBL" id="SPF44592.1"/>
    </source>
</evidence>
<gene>
    <name evidence="3" type="ORF">SBA1_540007</name>
</gene>
<feature type="transmembrane region" description="Helical" evidence="2">
    <location>
        <begin position="392"/>
        <end position="408"/>
    </location>
</feature>
<feature type="transmembrane region" description="Helical" evidence="2">
    <location>
        <begin position="59"/>
        <end position="80"/>
    </location>
</feature>
<feature type="transmembrane region" description="Helical" evidence="2">
    <location>
        <begin position="414"/>
        <end position="430"/>
    </location>
</feature>
<keyword evidence="2" id="KW-0472">Membrane</keyword>
<evidence type="ECO:0008006" key="5">
    <source>
        <dbReference type="Google" id="ProtNLM"/>
    </source>
</evidence>
<dbReference type="AlphaFoldDB" id="A0A2U3KY80"/>
<keyword evidence="2" id="KW-1133">Transmembrane helix</keyword>
<name>A0A2U3KY80_9BACT</name>
<feature type="transmembrane region" description="Helical" evidence="2">
    <location>
        <begin position="366"/>
        <end position="385"/>
    </location>
</feature>
<feature type="region of interest" description="Disordered" evidence="1">
    <location>
        <begin position="553"/>
        <end position="575"/>
    </location>
</feature>
<feature type="transmembrane region" description="Helical" evidence="2">
    <location>
        <begin position="451"/>
        <end position="472"/>
    </location>
</feature>
<evidence type="ECO:0000256" key="1">
    <source>
        <dbReference type="SAM" id="MobiDB-lite"/>
    </source>
</evidence>
<sequence>MQNVYVRLAPHLIVVVELVLMAAAGLLIVRSQRRMSRSEPHVLRSLERVFDRLARRRRLAVLAVGAGVIVARVALIPVLGVPEPRFHDEFSFLLAADTFAHGRMTNPTHPMWTHFESFHIIQRPTYMSMYAPGQGLVLAAGQKMGHPWIGQLLVTGLMCSAVCWMLQAWLPPGWALLGAVLAALRIGVLSYWMNSYFCGSLTALAGALVLGALPRIMRHAQLQDTVALGVGLAVLANTRPFEGLVYSLPFAAVLFVWIVRQKRVSHAAVACRVIVPLALILGVTTAAMGYYFWRVTGSAFTMPYQVNRHDYAIAPYFVWQQPGPEPPYRHPVMRQFYHDFELADYEAGRSALGFARRFLFRCGTLWVFYAGPIFSVALLAIPWLVRDRKMRFPLTVAAAVVVGMFLEVWTGAHYVAAATGLFFLLLVQCMRHQQLWHWRRRPIGASLVRAVPLLCLAMILLRISAVVTGTVIEPHWPRGNLERSAILKQMEAMPGQHLVIVQYGRNHGTHNEWVYNRADIDASKVVWARDMGESENEELLRYFKNRRVWQINGDDASPKLEPYSGGASSGGASGD</sequence>
<evidence type="ECO:0000256" key="2">
    <source>
        <dbReference type="SAM" id="Phobius"/>
    </source>
</evidence>
<feature type="transmembrane region" description="Helical" evidence="2">
    <location>
        <begin position="243"/>
        <end position="259"/>
    </location>
</feature>
<keyword evidence="2" id="KW-0812">Transmembrane</keyword>
<accession>A0A2U3KY80</accession>
<protein>
    <recommendedName>
        <fullName evidence="5">Glycosyltransferase RgtA/B/C/D-like domain-containing protein</fullName>
    </recommendedName>
</protein>
<evidence type="ECO:0000313" key="4">
    <source>
        <dbReference type="Proteomes" id="UP000238701"/>
    </source>
</evidence>
<feature type="transmembrane region" description="Helical" evidence="2">
    <location>
        <begin position="194"/>
        <end position="213"/>
    </location>
</feature>
<reference evidence="4" key="1">
    <citation type="submission" date="2018-02" db="EMBL/GenBank/DDBJ databases">
        <authorList>
            <person name="Hausmann B."/>
        </authorList>
    </citation>
    <scope>NUCLEOTIDE SEQUENCE [LARGE SCALE GENOMIC DNA]</scope>
    <source>
        <strain evidence="4">Peat soil MAG SbA1</strain>
    </source>
</reference>
<organism evidence="3 4">
    <name type="scientific">Candidatus Sulfotelmatobacter kueseliae</name>
    <dbReference type="NCBI Taxonomy" id="2042962"/>
    <lineage>
        <taxon>Bacteria</taxon>
        <taxon>Pseudomonadati</taxon>
        <taxon>Acidobacteriota</taxon>
        <taxon>Terriglobia</taxon>
        <taxon>Terriglobales</taxon>
        <taxon>Candidatus Korobacteraceae</taxon>
        <taxon>Candidatus Sulfotelmatobacter</taxon>
    </lineage>
</organism>